<dbReference type="CDD" id="cd22160">
    <property type="entry name" value="F-box_AtFBL13-like"/>
    <property type="match status" value="1"/>
</dbReference>
<dbReference type="InterPro" id="IPR036047">
    <property type="entry name" value="F-box-like_dom_sf"/>
</dbReference>
<dbReference type="Proteomes" id="UP000694864">
    <property type="component" value="Chromosome 3"/>
</dbReference>
<gene>
    <name evidence="3" type="primary">LOC104779379</name>
</gene>
<dbReference type="InterPro" id="IPR053781">
    <property type="entry name" value="F-box_AtFBL13-like"/>
</dbReference>
<reference evidence="2" key="1">
    <citation type="journal article" date="2014" name="Nat. Commun.">
        <title>The emerging biofuel crop Camelina sativa retains a highly undifferentiated hexaploid genome structure.</title>
        <authorList>
            <person name="Kagale S."/>
            <person name="Koh C."/>
            <person name="Nixon J."/>
            <person name="Bollina V."/>
            <person name="Clarke W.E."/>
            <person name="Tuteja R."/>
            <person name="Spillane C."/>
            <person name="Robinson S.J."/>
            <person name="Links M.G."/>
            <person name="Clarke C."/>
            <person name="Higgins E.E."/>
            <person name="Huebert T."/>
            <person name="Sharpe A.G."/>
            <person name="Parkin I.A."/>
        </authorList>
    </citation>
    <scope>NUCLEOTIDE SEQUENCE [LARGE SCALE GENOMIC DNA]</scope>
    <source>
        <strain evidence="2">cv. DH55</strain>
    </source>
</reference>
<sequence>MDKISQLPDDVLVKVLSFLPTKDAASTSILSKRWEFLWMWLPKLDYNYSDYSVSQGRSLQRFIDLNLPLHQAPIIESLRLKFSHGAIGSIKPEDIEKWLSVAFHFCVLELNLELSSFARRKTKLPSSLYVCKSIVILKLEDEVLVDVHRMVCLPSLKTLSLRRVTYSVENSLHRLLSNCPVLEDLFVERDNIDNLGILRVIVKSLQRLTLKMSSPCYLDGIMINTPSLKYLNVTDERLESDSDNESDSDSPRYSYSFEDMPKLEEAGFVLTFQNIKKFFTTITSVKRLSLCLGVYTEEALYHEGIVFNQLEHLKICSCDSSWSILLARLLKDYPNLREIEANLIDDHPDRLADLPNDWDRQLNNCVPRCLLSSVETFKWTDMYGLRNQMDVAKYILRNGRCLKTATILFASCYHQETVDEMTQELSLSFLGSTTCQLLFA</sequence>
<dbReference type="InterPro" id="IPR050232">
    <property type="entry name" value="FBL13/AtMIF1-like"/>
</dbReference>
<dbReference type="PROSITE" id="PS50181">
    <property type="entry name" value="FBOX"/>
    <property type="match status" value="1"/>
</dbReference>
<dbReference type="InterPro" id="IPR032675">
    <property type="entry name" value="LRR_dom_sf"/>
</dbReference>
<dbReference type="SUPFAM" id="SSF52047">
    <property type="entry name" value="RNI-like"/>
    <property type="match status" value="1"/>
</dbReference>
<accession>A0ABM0YJN2</accession>
<dbReference type="Pfam" id="PF00646">
    <property type="entry name" value="F-box"/>
    <property type="match status" value="1"/>
</dbReference>
<organism evidence="2 3">
    <name type="scientific">Camelina sativa</name>
    <name type="common">False flax</name>
    <name type="synonym">Myagrum sativum</name>
    <dbReference type="NCBI Taxonomy" id="90675"/>
    <lineage>
        <taxon>Eukaryota</taxon>
        <taxon>Viridiplantae</taxon>
        <taxon>Streptophyta</taxon>
        <taxon>Embryophyta</taxon>
        <taxon>Tracheophyta</taxon>
        <taxon>Spermatophyta</taxon>
        <taxon>Magnoliopsida</taxon>
        <taxon>eudicotyledons</taxon>
        <taxon>Gunneridae</taxon>
        <taxon>Pentapetalae</taxon>
        <taxon>rosids</taxon>
        <taxon>malvids</taxon>
        <taxon>Brassicales</taxon>
        <taxon>Brassicaceae</taxon>
        <taxon>Camelineae</taxon>
        <taxon>Camelina</taxon>
    </lineage>
</organism>
<dbReference type="Gene3D" id="3.80.10.10">
    <property type="entry name" value="Ribonuclease Inhibitor"/>
    <property type="match status" value="1"/>
</dbReference>
<dbReference type="Gene3D" id="1.20.1280.50">
    <property type="match status" value="1"/>
</dbReference>
<protein>
    <submittedName>
        <fullName evidence="3">F-box/FBD/LRR-repeat protein At4g00315</fullName>
    </submittedName>
</protein>
<dbReference type="InterPro" id="IPR055411">
    <property type="entry name" value="LRR_FXL15/At3g58940/PEG3-like"/>
</dbReference>
<feature type="domain" description="F-box" evidence="1">
    <location>
        <begin position="1"/>
        <end position="51"/>
    </location>
</feature>
<keyword evidence="2" id="KW-1185">Reference proteome</keyword>
<dbReference type="SMART" id="SM00256">
    <property type="entry name" value="FBOX"/>
    <property type="match status" value="1"/>
</dbReference>
<evidence type="ECO:0000313" key="2">
    <source>
        <dbReference type="Proteomes" id="UP000694864"/>
    </source>
</evidence>
<dbReference type="Pfam" id="PF08387">
    <property type="entry name" value="FBD"/>
    <property type="match status" value="1"/>
</dbReference>
<dbReference type="PANTHER" id="PTHR31900:SF28">
    <property type="entry name" value="FBD DOMAIN-CONTAINING PROTEIN"/>
    <property type="match status" value="1"/>
</dbReference>
<dbReference type="InterPro" id="IPR001810">
    <property type="entry name" value="F-box_dom"/>
</dbReference>
<proteinExistence type="predicted"/>
<dbReference type="SUPFAM" id="SSF81383">
    <property type="entry name" value="F-box domain"/>
    <property type="match status" value="1"/>
</dbReference>
<reference evidence="3" key="2">
    <citation type="submission" date="2025-08" db="UniProtKB">
        <authorList>
            <consortium name="RefSeq"/>
        </authorList>
    </citation>
    <scope>IDENTIFICATION</scope>
    <source>
        <tissue evidence="3">Leaf</tissue>
    </source>
</reference>
<dbReference type="RefSeq" id="XP_010502030.1">
    <property type="nucleotide sequence ID" value="XM_010503728.2"/>
</dbReference>
<dbReference type="InterPro" id="IPR006566">
    <property type="entry name" value="FBD"/>
</dbReference>
<dbReference type="GeneID" id="104779379"/>
<dbReference type="SMART" id="SM00579">
    <property type="entry name" value="FBD"/>
    <property type="match status" value="1"/>
</dbReference>
<dbReference type="PANTHER" id="PTHR31900">
    <property type="entry name" value="F-BOX/RNI SUPERFAMILY PROTEIN-RELATED"/>
    <property type="match status" value="1"/>
</dbReference>
<evidence type="ECO:0000313" key="3">
    <source>
        <dbReference type="RefSeq" id="XP_010502030.1"/>
    </source>
</evidence>
<name>A0ABM0YJN2_CAMSA</name>
<evidence type="ECO:0000259" key="1">
    <source>
        <dbReference type="PROSITE" id="PS50181"/>
    </source>
</evidence>
<dbReference type="Pfam" id="PF24758">
    <property type="entry name" value="LRR_At5g56370"/>
    <property type="match status" value="1"/>
</dbReference>